<dbReference type="InterPro" id="IPR027417">
    <property type="entry name" value="P-loop_NTPase"/>
</dbReference>
<comment type="caution">
    <text evidence="1">The sequence shown here is derived from an EMBL/GenBank/DDBJ whole genome shotgun (WGS) entry which is preliminary data.</text>
</comment>
<accession>A0A5R9BMQ1</accession>
<dbReference type="AlphaFoldDB" id="A0A5R9BMQ1"/>
<dbReference type="RefSeq" id="WP_138251509.1">
    <property type="nucleotide sequence ID" value="NZ_VAVZ01000001.1"/>
</dbReference>
<protein>
    <recommendedName>
        <fullName evidence="3">CobQ/CobB/MinD/ParA nucleotide binding domain-containing protein</fullName>
    </recommendedName>
</protein>
<dbReference type="Gene3D" id="3.40.50.300">
    <property type="entry name" value="P-loop containing nucleotide triphosphate hydrolases"/>
    <property type="match status" value="1"/>
</dbReference>
<evidence type="ECO:0008006" key="3">
    <source>
        <dbReference type="Google" id="ProtNLM"/>
    </source>
</evidence>
<evidence type="ECO:0000313" key="2">
    <source>
        <dbReference type="Proteomes" id="UP000310458"/>
    </source>
</evidence>
<gene>
    <name evidence="1" type="ORF">FEF26_00125</name>
</gene>
<proteinExistence type="predicted"/>
<keyword evidence="2" id="KW-1185">Reference proteome</keyword>
<dbReference type="OrthoDB" id="4962220at2"/>
<evidence type="ECO:0000313" key="1">
    <source>
        <dbReference type="EMBL" id="TLQ01430.1"/>
    </source>
</evidence>
<reference evidence="1 2" key="1">
    <citation type="submission" date="2019-05" db="EMBL/GenBank/DDBJ databases">
        <title>Nesterenkonia sp. GY074 isolated from the Southern Atlantic Ocean.</title>
        <authorList>
            <person name="Zhang G."/>
        </authorList>
    </citation>
    <scope>NUCLEOTIDE SEQUENCE [LARGE SCALE GENOMIC DNA]</scope>
    <source>
        <strain evidence="1 2">GY074</strain>
    </source>
</reference>
<dbReference type="EMBL" id="VAVZ01000001">
    <property type="protein sequence ID" value="TLQ01430.1"/>
    <property type="molecule type" value="Genomic_DNA"/>
</dbReference>
<dbReference type="SUPFAM" id="SSF52540">
    <property type="entry name" value="P-loop containing nucleoside triphosphate hydrolases"/>
    <property type="match status" value="1"/>
</dbReference>
<dbReference type="Proteomes" id="UP000310458">
    <property type="component" value="Unassembled WGS sequence"/>
</dbReference>
<sequence>MTRNGRTTPRPYHPESAEEPVLLLIAEDQRLRDDIALIAAVVGARLEICRRWSQVQSATAEAAVAVLCSAQTVPRTAVLAERCLLVGHDAESVWQAAAEAPGLRPVPLPTGEKWLTEHLSTKVLDRSQGRVLAVAGASGGVGATTFAYLCAAELASRGQSPLMVDSAGGPGSGVADLARTARREGRLSGGALDWQELTSVEGDLSATQLREAVPVWEGIGLLTGSAAAPRADSRLRAAVVAGRRAYDVVVIDSGQQTEALTSLGEQVDDMLVIVRASRRGVDAAQELISAVPQRRAWVAVNGAAAPGWSAADVRAELDVPVVADLPLQRWLARSDEIHDAYNVLRSRRGADLVSGILQRVGLADA</sequence>
<organism evidence="1 2">
    <name type="scientific">Nesterenkonia salmonea</name>
    <dbReference type="NCBI Taxonomy" id="1804987"/>
    <lineage>
        <taxon>Bacteria</taxon>
        <taxon>Bacillati</taxon>
        <taxon>Actinomycetota</taxon>
        <taxon>Actinomycetes</taxon>
        <taxon>Micrococcales</taxon>
        <taxon>Micrococcaceae</taxon>
        <taxon>Nesterenkonia</taxon>
    </lineage>
</organism>
<name>A0A5R9BMQ1_9MICC</name>